<evidence type="ECO:0000256" key="1">
    <source>
        <dbReference type="SAM" id="SignalP"/>
    </source>
</evidence>
<keyword evidence="4" id="KW-1185">Reference proteome</keyword>
<dbReference type="Gene3D" id="2.60.40.1080">
    <property type="match status" value="2"/>
</dbReference>
<sequence>MIKVRKLLAFKGFVLFLLAAGGILFPHYANAADDDIESIQIVPEKIKVKTGERKIVTVLAKKENGSVTMVSGGSLKIKDKEVAILDGQAVKGISPGKTVLTAEFKGFKTEAVVEVIQDNNQSVYQTVLDLPEQLSTGAYTPAPLSISAANVKRRGAENIDVQITKVSGPGDLIAINRGERITVIKNKGDLATEIDLKKDHSETLKTELRFSKAGSYTFKVELTNPYGDVIAETVKTAEVLPAFQDMGTQIEKLMAMRGAFGKDENGRSMAYTVLAGRPAQLIVTDVETEQIKRIIPLPEAEAAWAVTVASDGTVYAGSTPNGTLYKYVPGSSEAEVLGKPVPKQTVIWDLTAGENGKIYGGTYFDGHVFEYDPAKGFTDFGEMVPGEEYVRSVAYDSEEKAVYAGVGAHAHLIKYDIKSGKKTNVLPAKYKSYISVYDLQVQGGKLFIKLEPEFKLVVADKKTMEIDYETTAQSRGVSPLAPDGKSVFFTSSGILYQYNLESKTAEPVTSGGAQVNLEQPVIGFGFQPLSETPFSGTALVGFVGNYEGRFFKYGLASGALKKTVLSLPPQPTNIYNILGGPDGKIYSSGFIGGDVGIFNPLTGLTKQETGLGQVEGMTSIGSKMYFGVYPAARIYEYDSSLPWNRRTNMKLLFDLHGPNEQNRPVAMDSIPERDEIYIGSVPDYGKNGGTLSIYNRSSGMLNVNRNIVPNQSIVSVKASKGLVYAGSSIFGGTGADPVEKEAKLITWDPASSAMTNEMVPVRGKVSVSYLNDDEQGNIWGIAQDTLFIYDPDQKKTIYQEVKFPGVRSYRVGGIMKEGKDGNFYVTVDQTFYKINKSTKEVIPLKQQAKKLAEDAMGNFYFAEGDDLSTGNNIWRYTIEDPVIRAEAVDIKDKGAVLSQGETLKLQAAVIPEFAVNKEIQWYSSNSGVANVEQDGTVTALAEGEAVITAVLKNGNKSDAVTVQVKK</sequence>
<feature type="chain" id="PRO_5045481978" evidence="1">
    <location>
        <begin position="32"/>
        <end position="966"/>
    </location>
</feature>
<dbReference type="SUPFAM" id="SSF63829">
    <property type="entry name" value="Calcium-dependent phosphotriesterase"/>
    <property type="match status" value="1"/>
</dbReference>
<proteinExistence type="predicted"/>
<dbReference type="SUPFAM" id="SSF49373">
    <property type="entry name" value="Invasin/intimin cell-adhesion fragments"/>
    <property type="match status" value="1"/>
</dbReference>
<reference evidence="3 4" key="1">
    <citation type="submission" date="2021-04" db="EMBL/GenBank/DDBJ databases">
        <title>Metabacillus sp. strain KIGAM252 whole genome sequence.</title>
        <authorList>
            <person name="Seo M.-J."/>
            <person name="Cho E.-S."/>
            <person name="Hwang C.Y."/>
            <person name="Yoon D.J."/>
        </authorList>
    </citation>
    <scope>NUCLEOTIDE SEQUENCE [LARGE SCALE GENOMIC DNA]</scope>
    <source>
        <strain evidence="3 4">KIGAM252</strain>
    </source>
</reference>
<evidence type="ECO:0000313" key="3">
    <source>
        <dbReference type="EMBL" id="MBS2969836.1"/>
    </source>
</evidence>
<dbReference type="SMART" id="SM00635">
    <property type="entry name" value="BID_2"/>
    <property type="match status" value="2"/>
</dbReference>
<dbReference type="InterPro" id="IPR008964">
    <property type="entry name" value="Invasin/intimin_cell_adhesion"/>
</dbReference>
<dbReference type="RefSeq" id="WP_211559503.1">
    <property type="nucleotide sequence ID" value="NZ_JAGVRK010000001.1"/>
</dbReference>
<dbReference type="InterPro" id="IPR015943">
    <property type="entry name" value="WD40/YVTN_repeat-like_dom_sf"/>
</dbReference>
<feature type="domain" description="BIG2" evidence="2">
    <location>
        <begin position="35"/>
        <end position="114"/>
    </location>
</feature>
<accession>A0ABS5LGI3</accession>
<name>A0ABS5LGI3_9BACI</name>
<keyword evidence="1" id="KW-0732">Signal</keyword>
<evidence type="ECO:0000313" key="4">
    <source>
        <dbReference type="Proteomes" id="UP000682403"/>
    </source>
</evidence>
<dbReference type="SUPFAM" id="SSF75011">
    <property type="entry name" value="3-carboxy-cis,cis-mucoante lactonizing enzyme"/>
    <property type="match status" value="2"/>
</dbReference>
<gene>
    <name evidence="3" type="ORF">J9317_13775</name>
</gene>
<comment type="caution">
    <text evidence="3">The sequence shown here is derived from an EMBL/GenBank/DDBJ whole genome shotgun (WGS) entry which is preliminary data.</text>
</comment>
<dbReference type="Gene3D" id="2.130.10.10">
    <property type="entry name" value="YVTN repeat-like/Quinoprotein amine dehydrogenase"/>
    <property type="match status" value="2"/>
</dbReference>
<dbReference type="InterPro" id="IPR003343">
    <property type="entry name" value="Big_2"/>
</dbReference>
<dbReference type="Proteomes" id="UP000682403">
    <property type="component" value="Unassembled WGS sequence"/>
</dbReference>
<organism evidence="3 4">
    <name type="scientific">Metabacillus flavus</name>
    <dbReference type="NCBI Taxonomy" id="2823519"/>
    <lineage>
        <taxon>Bacteria</taxon>
        <taxon>Bacillati</taxon>
        <taxon>Bacillota</taxon>
        <taxon>Bacilli</taxon>
        <taxon>Bacillales</taxon>
        <taxon>Bacillaceae</taxon>
        <taxon>Metabacillus</taxon>
    </lineage>
</organism>
<protein>
    <submittedName>
        <fullName evidence="3">Ig-like domain-containing protein</fullName>
    </submittedName>
</protein>
<dbReference type="Pfam" id="PF02368">
    <property type="entry name" value="Big_2"/>
    <property type="match status" value="1"/>
</dbReference>
<feature type="domain" description="BIG2" evidence="2">
    <location>
        <begin position="884"/>
        <end position="961"/>
    </location>
</feature>
<evidence type="ECO:0000259" key="2">
    <source>
        <dbReference type="SMART" id="SM00635"/>
    </source>
</evidence>
<feature type="signal peptide" evidence="1">
    <location>
        <begin position="1"/>
        <end position="31"/>
    </location>
</feature>
<dbReference type="EMBL" id="JAGVRK010000001">
    <property type="protein sequence ID" value="MBS2969836.1"/>
    <property type="molecule type" value="Genomic_DNA"/>
</dbReference>